<evidence type="ECO:0000313" key="1">
    <source>
        <dbReference type="EMBL" id="KAF6164506.1"/>
    </source>
</evidence>
<keyword evidence="2" id="KW-1185">Reference proteome</keyword>
<dbReference type="SUPFAM" id="SSF48264">
    <property type="entry name" value="Cytochrome P450"/>
    <property type="match status" value="1"/>
</dbReference>
<organism evidence="1 2">
    <name type="scientific">Kingdonia uniflora</name>
    <dbReference type="NCBI Taxonomy" id="39325"/>
    <lineage>
        <taxon>Eukaryota</taxon>
        <taxon>Viridiplantae</taxon>
        <taxon>Streptophyta</taxon>
        <taxon>Embryophyta</taxon>
        <taxon>Tracheophyta</taxon>
        <taxon>Spermatophyta</taxon>
        <taxon>Magnoliopsida</taxon>
        <taxon>Ranunculales</taxon>
        <taxon>Circaeasteraceae</taxon>
        <taxon>Kingdonia</taxon>
    </lineage>
</organism>
<dbReference type="AlphaFoldDB" id="A0A7J7NBH3"/>
<reference evidence="1 2" key="1">
    <citation type="journal article" date="2020" name="IScience">
        <title>Genome Sequencing of the Endangered Kingdonia uniflora (Circaeasteraceae, Ranunculales) Reveals Potential Mechanisms of Evolutionary Specialization.</title>
        <authorList>
            <person name="Sun Y."/>
            <person name="Deng T."/>
            <person name="Zhang A."/>
            <person name="Moore M.J."/>
            <person name="Landis J.B."/>
            <person name="Lin N."/>
            <person name="Zhang H."/>
            <person name="Zhang X."/>
            <person name="Huang J."/>
            <person name="Zhang X."/>
            <person name="Sun H."/>
            <person name="Wang H."/>
        </authorList>
    </citation>
    <scope>NUCLEOTIDE SEQUENCE [LARGE SCALE GENOMIC DNA]</scope>
    <source>
        <strain evidence="1">TB1705</strain>
        <tissue evidence="1">Leaf</tissue>
    </source>
</reference>
<name>A0A7J7NBH3_9MAGN</name>
<gene>
    <name evidence="1" type="ORF">GIB67_025332</name>
</gene>
<dbReference type="GO" id="GO:0016705">
    <property type="term" value="F:oxidoreductase activity, acting on paired donors, with incorporation or reduction of molecular oxygen"/>
    <property type="evidence" value="ECO:0007669"/>
    <property type="project" value="InterPro"/>
</dbReference>
<evidence type="ECO:0000313" key="2">
    <source>
        <dbReference type="Proteomes" id="UP000541444"/>
    </source>
</evidence>
<dbReference type="Proteomes" id="UP000541444">
    <property type="component" value="Unassembled WGS sequence"/>
</dbReference>
<dbReference type="GO" id="GO:0004497">
    <property type="term" value="F:monooxygenase activity"/>
    <property type="evidence" value="ECO:0007669"/>
    <property type="project" value="InterPro"/>
</dbReference>
<accession>A0A7J7NBH3</accession>
<comment type="caution">
    <text evidence="1">The sequence shown here is derived from an EMBL/GenBank/DDBJ whole genome shotgun (WGS) entry which is preliminary data.</text>
</comment>
<proteinExistence type="predicted"/>
<protein>
    <submittedName>
        <fullName evidence="1">Uncharacterized protein</fullName>
    </submittedName>
</protein>
<sequence length="254" mass="28318">MPRGRTVTKKPTLAQDAATVTDRLDKLIEALGRGAFPPQSTTILSVIYDDYPEDWSTTAKTGETENPFVCLPVDNDVRSEIPMFNTASKETLTVLEGPVNDLLSPTTTSQAKATPNGITIFIESAIKSFVKICDIVRINDKRVTRVHHEFQWTPMVGTLPTEIGIEKTASFKTLTSIITNSLKAKEIIKRGTSEIITRVQWTSPIKDQIEIEILWVAFPTNTDPEIFDEPEKFQPSRFEGPSKSVPPEILCTRI</sequence>
<dbReference type="EMBL" id="JACGCM010000926">
    <property type="protein sequence ID" value="KAF6164506.1"/>
    <property type="molecule type" value="Genomic_DNA"/>
</dbReference>
<dbReference type="GO" id="GO:0020037">
    <property type="term" value="F:heme binding"/>
    <property type="evidence" value="ECO:0007669"/>
    <property type="project" value="InterPro"/>
</dbReference>
<dbReference type="InterPro" id="IPR036396">
    <property type="entry name" value="Cyt_P450_sf"/>
</dbReference>
<dbReference type="OrthoDB" id="3945418at2759"/>
<dbReference type="GO" id="GO:0005506">
    <property type="term" value="F:iron ion binding"/>
    <property type="evidence" value="ECO:0007669"/>
    <property type="project" value="InterPro"/>
</dbReference>